<comment type="function">
    <text evidence="1">ATP-binding RNA helicase involved in the biogenesis of 60S ribosomal subunits and is required for the normal formation of 25S and 5.8S rRNAs.</text>
</comment>
<reference evidence="21" key="1">
    <citation type="submission" date="2022-10" db="EMBL/GenBank/DDBJ databases">
        <authorList>
            <person name="Byrne P K."/>
        </authorList>
    </citation>
    <scope>NUCLEOTIDE SEQUENCE</scope>
    <source>
        <strain evidence="21">ZP964</strain>
    </source>
</reference>
<evidence type="ECO:0000256" key="1">
    <source>
        <dbReference type="ARBA" id="ARBA00003706"/>
    </source>
</evidence>
<feature type="compositionally biased region" description="Basic and acidic residues" evidence="17">
    <location>
        <begin position="981"/>
        <end position="998"/>
    </location>
</feature>
<dbReference type="SMART" id="SM00490">
    <property type="entry name" value="HELICc"/>
    <property type="match status" value="1"/>
</dbReference>
<evidence type="ECO:0000256" key="7">
    <source>
        <dbReference type="ARBA" id="ARBA00022517"/>
    </source>
</evidence>
<evidence type="ECO:0000259" key="19">
    <source>
        <dbReference type="PROSITE" id="PS51194"/>
    </source>
</evidence>
<keyword evidence="12" id="KW-0067">ATP-binding</keyword>
<gene>
    <name evidence="21" type="primary">SUVZ04G2060</name>
    <name evidence="21" type="ORF">SUVZ_04G2060</name>
</gene>
<evidence type="ECO:0000256" key="17">
    <source>
        <dbReference type="SAM" id="MobiDB-lite"/>
    </source>
</evidence>
<keyword evidence="22" id="KW-1185">Reference proteome</keyword>
<evidence type="ECO:0000256" key="12">
    <source>
        <dbReference type="ARBA" id="ARBA00022840"/>
    </source>
</evidence>
<protein>
    <recommendedName>
        <fullName evidence="5">ATP-dependent RNA helicase DBP10</fullName>
        <ecNumber evidence="4">3.6.4.13</ecNumber>
    </recommendedName>
    <alternativeName>
        <fullName evidence="6">ATP-dependent RNA helicase dbp10</fullName>
    </alternativeName>
</protein>
<evidence type="ECO:0000256" key="5">
    <source>
        <dbReference type="ARBA" id="ARBA00019117"/>
    </source>
</evidence>
<dbReference type="InterPro" id="IPR033517">
    <property type="entry name" value="DDX54/DBP10_DEAD-box_helicase"/>
</dbReference>
<dbReference type="CDD" id="cd17959">
    <property type="entry name" value="DEADc_DDX54"/>
    <property type="match status" value="1"/>
</dbReference>
<dbReference type="SUPFAM" id="SSF52540">
    <property type="entry name" value="P-loop containing nucleoside triphosphate hydrolases"/>
    <property type="match status" value="2"/>
</dbReference>
<keyword evidence="9" id="KW-0547">Nucleotide-binding</keyword>
<dbReference type="InterPro" id="IPR011545">
    <property type="entry name" value="DEAD/DEAH_box_helicase_dom"/>
</dbReference>
<dbReference type="InterPro" id="IPR014014">
    <property type="entry name" value="RNA_helicase_DEAD_Q_motif"/>
</dbReference>
<sequence length="1012" mass="114020">MAGVQKRKRDLGDQDGSGSEEEDAAFDIANDIALNASESDSDDSGSEEEADYGLSGVQDVIEYSSDEEEKGNNKKKTDAKKTDAKNTKKNKEDNKTKTATKTKNGKKEAAAFPTLELSDDENSVPGKNQADDDEDDVNEYFSTTNLEKTKHKKGSFPSFGLSKMVLNNIKRKGFRQPTPIQRKTIPLILQSRDIVGMARTGSGKTAAFILPMVEKLKSHSGKIGARAVILSPSRELAMQTFNVFKDFARGTALRSVLLTGGDSLEEQFSMMMSNPDVIIATPGRFLHLKVEMNLDLKSVEYVVFDEADRLFEMGFQVQLNELLASLPTARQTLLFSATLPNSLVDFVKAGLVNPVLVRLDTETKVSENLEMLFVSTKNDDREANLLYILQEVIKIPLATSEQLQKLQKSNNEADSESDDENDRQKKRKNFKKEKFRKQRMPGGNELPSEKATILFVPTRHHVEYISQLLRDCGFLISYIYGTLDQHARKRQLYNFRAGLTSILVVTDVAARGVDIPMLANVINYTLPGSSKIFVHRVGRTARAGNKGWAYSIVAENELPYLLDLELFLGKKILLAPMYDSLAGLMKKRWVDEGKPEYTFQPPSLSYTKRLVLGSCPRLDVEGLGDLYKNLMTSNFDLQLAKKTALKAEQLYYRTRTAASPESLKRSKEIIASGWDAQNAYFGKNEEKEKLDFLAKLQNRRNKETVFEFTRNPDDEMSVLMQRRRRQLAPIQRKSRERRELLEKERMAGLSHSIEDEILKGNDGETGYTISEDALKEFEDADQLLEAQENDRKKKNKPKTFKDPSFFLSHYAPAGEIQDKQLQITGGFANDAAHAAYDLNSDDKVQVHKQTATVKWDKKRKKYVNTQGLDNKKYIIGESGQKIAASFRSGRFDDWSKARNLKPLKVGSRESSIPSNLLADPSQGPGARGGAVRGKFKHKQMKAPKMPDKHRDNYYTQKKKVEKALQSGVNVRGYNNAPGLRSELKSTDQIRKDRAAADKKRAKNARPTKKRKF</sequence>
<dbReference type="Pfam" id="PF08147">
    <property type="entry name" value="DBP10CT"/>
    <property type="match status" value="1"/>
</dbReference>
<evidence type="ECO:0000256" key="14">
    <source>
        <dbReference type="ARBA" id="ARBA00023242"/>
    </source>
</evidence>
<dbReference type="InterPro" id="IPR000629">
    <property type="entry name" value="RNA-helicase_DEAD-box_CS"/>
</dbReference>
<dbReference type="PANTHER" id="PTHR47959">
    <property type="entry name" value="ATP-DEPENDENT RNA HELICASE RHLE-RELATED"/>
    <property type="match status" value="1"/>
</dbReference>
<feature type="compositionally biased region" description="Acidic residues" evidence="17">
    <location>
        <begin position="39"/>
        <end position="51"/>
    </location>
</feature>
<evidence type="ECO:0000259" key="18">
    <source>
        <dbReference type="PROSITE" id="PS51192"/>
    </source>
</evidence>
<accession>A0ABN8WU38</accession>
<feature type="compositionally biased region" description="Basic residues" evidence="17">
    <location>
        <begin position="424"/>
        <end position="439"/>
    </location>
</feature>
<dbReference type="PROSITE" id="PS51195">
    <property type="entry name" value="Q_MOTIF"/>
    <property type="match status" value="1"/>
</dbReference>
<evidence type="ECO:0000256" key="9">
    <source>
        <dbReference type="ARBA" id="ARBA00022741"/>
    </source>
</evidence>
<dbReference type="PROSITE" id="PS51192">
    <property type="entry name" value="HELICASE_ATP_BIND_1"/>
    <property type="match status" value="1"/>
</dbReference>
<dbReference type="EMBL" id="OX365931">
    <property type="protein sequence ID" value="CAI4059612.1"/>
    <property type="molecule type" value="Genomic_DNA"/>
</dbReference>
<dbReference type="Gene3D" id="3.40.50.300">
    <property type="entry name" value="P-loop containing nucleotide triphosphate hydrolases"/>
    <property type="match status" value="2"/>
</dbReference>
<dbReference type="PROSITE" id="PS51194">
    <property type="entry name" value="HELICASE_CTER"/>
    <property type="match status" value="1"/>
</dbReference>
<evidence type="ECO:0000256" key="15">
    <source>
        <dbReference type="ARBA" id="ARBA00047984"/>
    </source>
</evidence>
<comment type="subcellular location">
    <subcellularLocation>
        <location evidence="2">Nucleus</location>
    </subcellularLocation>
</comment>
<evidence type="ECO:0000256" key="11">
    <source>
        <dbReference type="ARBA" id="ARBA00022806"/>
    </source>
</evidence>
<evidence type="ECO:0000313" key="22">
    <source>
        <dbReference type="Proteomes" id="UP001162085"/>
    </source>
</evidence>
<evidence type="ECO:0000259" key="20">
    <source>
        <dbReference type="PROSITE" id="PS51195"/>
    </source>
</evidence>
<evidence type="ECO:0000256" key="2">
    <source>
        <dbReference type="ARBA" id="ARBA00004123"/>
    </source>
</evidence>
<dbReference type="SMART" id="SM00487">
    <property type="entry name" value="DEXDc"/>
    <property type="match status" value="1"/>
</dbReference>
<evidence type="ECO:0000256" key="6">
    <source>
        <dbReference type="ARBA" id="ARBA00021760"/>
    </source>
</evidence>
<dbReference type="InterPro" id="IPR050079">
    <property type="entry name" value="DEAD_box_RNA_helicase"/>
</dbReference>
<dbReference type="PROSITE" id="PS00039">
    <property type="entry name" value="DEAD_ATP_HELICASE"/>
    <property type="match status" value="1"/>
</dbReference>
<dbReference type="PANTHER" id="PTHR47959:SF8">
    <property type="entry name" value="RNA HELICASE"/>
    <property type="match status" value="1"/>
</dbReference>
<keyword evidence="10" id="KW-0378">Hydrolase</keyword>
<dbReference type="Pfam" id="PF00270">
    <property type="entry name" value="DEAD"/>
    <property type="match status" value="1"/>
</dbReference>
<comment type="catalytic activity">
    <reaction evidence="15">
        <text>ATP + H2O = ADP + phosphate + H(+)</text>
        <dbReference type="Rhea" id="RHEA:13065"/>
        <dbReference type="ChEBI" id="CHEBI:15377"/>
        <dbReference type="ChEBI" id="CHEBI:15378"/>
        <dbReference type="ChEBI" id="CHEBI:30616"/>
        <dbReference type="ChEBI" id="CHEBI:43474"/>
        <dbReference type="ChEBI" id="CHEBI:456216"/>
        <dbReference type="EC" id="3.6.4.13"/>
    </reaction>
</comment>
<keyword evidence="7" id="KW-0690">Ribosome biogenesis</keyword>
<feature type="region of interest" description="Disordered" evidence="17">
    <location>
        <begin position="406"/>
        <end position="445"/>
    </location>
</feature>
<evidence type="ECO:0000256" key="16">
    <source>
        <dbReference type="PROSITE-ProRule" id="PRU00552"/>
    </source>
</evidence>
<dbReference type="InterPro" id="IPR027417">
    <property type="entry name" value="P-loop_NTPase"/>
</dbReference>
<keyword evidence="8" id="KW-0698">rRNA processing</keyword>
<feature type="compositionally biased region" description="Basic and acidic residues" evidence="17">
    <location>
        <begin position="70"/>
        <end position="96"/>
    </location>
</feature>
<evidence type="ECO:0000256" key="4">
    <source>
        <dbReference type="ARBA" id="ARBA00012552"/>
    </source>
</evidence>
<name>A0ABN8WU38_SACUV</name>
<feature type="domain" description="Helicase C-terminal" evidence="19">
    <location>
        <begin position="422"/>
        <end position="585"/>
    </location>
</feature>
<dbReference type="InterPro" id="IPR014001">
    <property type="entry name" value="Helicase_ATP-bd"/>
</dbReference>
<evidence type="ECO:0000256" key="13">
    <source>
        <dbReference type="ARBA" id="ARBA00022884"/>
    </source>
</evidence>
<dbReference type="CDD" id="cd18787">
    <property type="entry name" value="SF2_C_DEAD"/>
    <property type="match status" value="1"/>
</dbReference>
<keyword evidence="13" id="KW-0694">RNA-binding</keyword>
<organism evidence="21 22">
    <name type="scientific">Saccharomyces uvarum</name>
    <name type="common">Yeast</name>
    <name type="synonym">Saccharomyces bayanus var. uvarum</name>
    <dbReference type="NCBI Taxonomy" id="230603"/>
    <lineage>
        <taxon>Eukaryota</taxon>
        <taxon>Fungi</taxon>
        <taxon>Dikarya</taxon>
        <taxon>Ascomycota</taxon>
        <taxon>Saccharomycotina</taxon>
        <taxon>Saccharomycetes</taxon>
        <taxon>Saccharomycetales</taxon>
        <taxon>Saccharomycetaceae</taxon>
        <taxon>Saccharomyces</taxon>
    </lineage>
</organism>
<feature type="short sequence motif" description="Q motif" evidence="16">
    <location>
        <begin position="154"/>
        <end position="182"/>
    </location>
</feature>
<dbReference type="InterPro" id="IPR012541">
    <property type="entry name" value="DBP10_C"/>
</dbReference>
<proteinExistence type="inferred from homology"/>
<evidence type="ECO:0000256" key="8">
    <source>
        <dbReference type="ARBA" id="ARBA00022552"/>
    </source>
</evidence>
<dbReference type="Proteomes" id="UP001162085">
    <property type="component" value="Chromosome 4"/>
</dbReference>
<feature type="region of interest" description="Disordered" evidence="17">
    <location>
        <begin position="1"/>
        <end position="136"/>
    </location>
</feature>
<dbReference type="EC" id="3.6.4.13" evidence="4"/>
<feature type="compositionally biased region" description="Basic residues" evidence="17">
    <location>
        <begin position="999"/>
        <end position="1012"/>
    </location>
</feature>
<feature type="domain" description="DEAD-box RNA helicase Q" evidence="20">
    <location>
        <begin position="154"/>
        <end position="182"/>
    </location>
</feature>
<keyword evidence="14" id="KW-0539">Nucleus</keyword>
<feature type="domain" description="Helicase ATP-binding" evidence="18">
    <location>
        <begin position="185"/>
        <end position="357"/>
    </location>
</feature>
<evidence type="ECO:0000313" key="21">
    <source>
        <dbReference type="EMBL" id="CAI4059612.1"/>
    </source>
</evidence>
<dbReference type="SMART" id="SM01123">
    <property type="entry name" value="DBP10CT"/>
    <property type="match status" value="1"/>
</dbReference>
<evidence type="ECO:0000256" key="10">
    <source>
        <dbReference type="ARBA" id="ARBA00022801"/>
    </source>
</evidence>
<dbReference type="InterPro" id="IPR001650">
    <property type="entry name" value="Helicase_C-like"/>
</dbReference>
<evidence type="ECO:0000256" key="3">
    <source>
        <dbReference type="ARBA" id="ARBA00010379"/>
    </source>
</evidence>
<feature type="region of interest" description="Disordered" evidence="17">
    <location>
        <begin position="905"/>
        <end position="1012"/>
    </location>
</feature>
<comment type="similarity">
    <text evidence="3">Belongs to the DEAD box helicase family. DDX54/DBP10 subfamily.</text>
</comment>
<keyword evidence="11" id="KW-0347">Helicase</keyword>
<dbReference type="Pfam" id="PF00271">
    <property type="entry name" value="Helicase_C"/>
    <property type="match status" value="1"/>
</dbReference>